<gene>
    <name evidence="1" type="ORF">IWQ57_006776</name>
</gene>
<evidence type="ECO:0000313" key="2">
    <source>
        <dbReference type="Proteomes" id="UP001140234"/>
    </source>
</evidence>
<feature type="non-terminal residue" evidence="1">
    <location>
        <position position="348"/>
    </location>
</feature>
<organism evidence="1 2">
    <name type="scientific">Coemansia nantahalensis</name>
    <dbReference type="NCBI Taxonomy" id="2789366"/>
    <lineage>
        <taxon>Eukaryota</taxon>
        <taxon>Fungi</taxon>
        <taxon>Fungi incertae sedis</taxon>
        <taxon>Zoopagomycota</taxon>
        <taxon>Kickxellomycotina</taxon>
        <taxon>Kickxellomycetes</taxon>
        <taxon>Kickxellales</taxon>
        <taxon>Kickxellaceae</taxon>
        <taxon>Coemansia</taxon>
    </lineage>
</organism>
<accession>A0ACC1JIX2</accession>
<evidence type="ECO:0000313" key="1">
    <source>
        <dbReference type="EMBL" id="KAJ2758626.1"/>
    </source>
</evidence>
<feature type="non-terminal residue" evidence="1">
    <location>
        <position position="1"/>
    </location>
</feature>
<reference evidence="1" key="1">
    <citation type="submission" date="2022-07" db="EMBL/GenBank/DDBJ databases">
        <title>Phylogenomic reconstructions and comparative analyses of Kickxellomycotina fungi.</title>
        <authorList>
            <person name="Reynolds N.K."/>
            <person name="Stajich J.E."/>
            <person name="Barry K."/>
            <person name="Grigoriev I.V."/>
            <person name="Crous P."/>
            <person name="Smith M.E."/>
        </authorList>
    </citation>
    <scope>NUCLEOTIDE SEQUENCE</scope>
    <source>
        <strain evidence="1">CBS 109366</strain>
    </source>
</reference>
<dbReference type="EMBL" id="JANBUJ010004047">
    <property type="protein sequence ID" value="KAJ2758626.1"/>
    <property type="molecule type" value="Genomic_DNA"/>
</dbReference>
<proteinExistence type="predicted"/>
<dbReference type="Proteomes" id="UP001140234">
    <property type="component" value="Unassembled WGS sequence"/>
</dbReference>
<name>A0ACC1JIX2_9FUNG</name>
<keyword evidence="2" id="KW-1185">Reference proteome</keyword>
<sequence length="348" mass="39017">WHRLDFQGRYWADYNHWQKQETYQARFRDYFEYEAHLVQTGVALDPPRALGLPVYYENGMVRLLPVLEYALGRMIEAEDRALLRAVLDRMGILYRLHQVPLTTLMNTLFVFFDAPTLHDAAVVRSLNLALLDISQQSFTPEFVRFVRGGFDDASAIGAAYVCRVMERIARAITRHLGRPEKDGLPEIHYREIPNPILLALTETVVELLTWWCLHCAPASEARLRGPPPAAEADFCAEEQQRRQRAAAWPVGRLWVELAMEPERRVGRAACSGAAYLHSTGVLANVLPDELLTLPIVEQLADIVLSQPALRTVTGPRRHFSFAAFSRLPTAAAATRHAAAAAAAAPSSV</sequence>
<protein>
    <submittedName>
        <fullName evidence="1">Uncharacterized protein</fullName>
    </submittedName>
</protein>
<comment type="caution">
    <text evidence="1">The sequence shown here is derived from an EMBL/GenBank/DDBJ whole genome shotgun (WGS) entry which is preliminary data.</text>
</comment>